<keyword evidence="7" id="KW-0150">Chloroplast</keyword>
<keyword evidence="7" id="KW-0934">Plastid</keyword>
<geneLocation type="chloroplast" evidence="7"/>
<gene>
    <name evidence="4 7" type="primary">rpl6</name>
    <name evidence="7" type="ORF">JFC0074_176</name>
</gene>
<evidence type="ECO:0000259" key="6">
    <source>
        <dbReference type="Pfam" id="PF00347"/>
    </source>
</evidence>
<dbReference type="Pfam" id="PF00347">
    <property type="entry name" value="Ribosomal_L6"/>
    <property type="match status" value="2"/>
</dbReference>
<sequence>MSRIGKKDIIISHKVNANIENQNVIIQGPKGQLSHQLSNLVGIELKESKNHKILSIFTKENTKKAKQIHGLSRTLINNMVIGVSIGFLKKLEIQGVGYRSQLEGKNLILNVGYSHPVVIKPPSNITINVENNTNITVEGIDKEIVGLMAAKIRAVRPPEPYKGKGIRYKNEIIKKKIGKAGK</sequence>
<dbReference type="PANTHER" id="PTHR11655">
    <property type="entry name" value="60S/50S RIBOSOMAL PROTEIN L6/L9"/>
    <property type="match status" value="1"/>
</dbReference>
<reference evidence="7" key="2">
    <citation type="submission" date="2016-10" db="EMBL/GenBank/DDBJ databases">
        <authorList>
            <person name="de Groot N.N."/>
        </authorList>
    </citation>
    <scope>NUCLEOTIDE SEQUENCE</scope>
    <source>
        <strain evidence="7">JFC0074</strain>
    </source>
</reference>
<dbReference type="Gene3D" id="3.90.930.12">
    <property type="entry name" value="Ribosomal protein L6, alpha-beta domain"/>
    <property type="match status" value="2"/>
</dbReference>
<evidence type="ECO:0000256" key="5">
    <source>
        <dbReference type="RuleBase" id="RU003869"/>
    </source>
</evidence>
<evidence type="ECO:0000256" key="3">
    <source>
        <dbReference type="ARBA" id="ARBA00023274"/>
    </source>
</evidence>
<feature type="domain" description="Large ribosomal subunit protein uL6 alpha-beta" evidence="6">
    <location>
        <begin position="14"/>
        <end position="84"/>
    </location>
</feature>
<evidence type="ECO:0000256" key="1">
    <source>
        <dbReference type="ARBA" id="ARBA00009356"/>
    </source>
</evidence>
<dbReference type="RefSeq" id="YP_009313556.1">
    <property type="nucleotide sequence ID" value="NC_031657.1"/>
</dbReference>
<organism evidence="7">
    <name type="scientific">Galaxaura rugosa</name>
    <dbReference type="NCBI Taxonomy" id="268570"/>
    <lineage>
        <taxon>Eukaryota</taxon>
        <taxon>Rhodophyta</taxon>
        <taxon>Florideophyceae</taxon>
        <taxon>Nemaliophycidae</taxon>
        <taxon>Nemaliales</taxon>
        <taxon>Galaxauraceae</taxon>
        <taxon>Galaxaura</taxon>
    </lineage>
</organism>
<proteinExistence type="inferred from homology"/>
<dbReference type="AlphaFoldDB" id="A0A1G4NT24"/>
<dbReference type="PIRSF" id="PIRSF002162">
    <property type="entry name" value="Ribosomal_L6"/>
    <property type="match status" value="1"/>
</dbReference>
<evidence type="ECO:0000256" key="4">
    <source>
        <dbReference type="HAMAP-Rule" id="MF_01365"/>
    </source>
</evidence>
<keyword evidence="2 4" id="KW-0689">Ribosomal protein</keyword>
<dbReference type="PANTHER" id="PTHR11655:SF14">
    <property type="entry name" value="LARGE RIBOSOMAL SUBUNIT PROTEIN UL6M"/>
    <property type="match status" value="1"/>
</dbReference>
<evidence type="ECO:0000256" key="2">
    <source>
        <dbReference type="ARBA" id="ARBA00022980"/>
    </source>
</evidence>
<dbReference type="InterPro" id="IPR000702">
    <property type="entry name" value="Ribosomal_uL6-like"/>
</dbReference>
<comment type="similarity">
    <text evidence="1 4 5">Belongs to the universal ribosomal protein uL6 family.</text>
</comment>
<dbReference type="NCBIfam" id="TIGR03654">
    <property type="entry name" value="L6_bact"/>
    <property type="match status" value="1"/>
</dbReference>
<evidence type="ECO:0000313" key="7">
    <source>
        <dbReference type="EMBL" id="SCW21810.1"/>
    </source>
</evidence>
<name>A0A1G4NT24_9FLOR</name>
<dbReference type="GO" id="GO:0003735">
    <property type="term" value="F:structural constituent of ribosome"/>
    <property type="evidence" value="ECO:0007669"/>
    <property type="project" value="InterPro"/>
</dbReference>
<dbReference type="InterPro" id="IPR002358">
    <property type="entry name" value="Ribosomal_uL6_CS"/>
</dbReference>
<dbReference type="InterPro" id="IPR020040">
    <property type="entry name" value="Ribosomal_uL6_a/b-dom"/>
</dbReference>
<accession>A0A1G4NT24</accession>
<dbReference type="EMBL" id="LT622865">
    <property type="protein sequence ID" value="SCW21810.1"/>
    <property type="molecule type" value="Genomic_DNA"/>
</dbReference>
<comment type="subunit">
    <text evidence="4">Part of the 50S ribosomal subunit.</text>
</comment>
<dbReference type="GO" id="GO:0002181">
    <property type="term" value="P:cytoplasmic translation"/>
    <property type="evidence" value="ECO:0007669"/>
    <property type="project" value="TreeGrafter"/>
</dbReference>
<dbReference type="GeneID" id="29998871"/>
<dbReference type="GO" id="GO:0009507">
    <property type="term" value="C:chloroplast"/>
    <property type="evidence" value="ECO:0007669"/>
    <property type="project" value="UniProtKB-SubCell"/>
</dbReference>
<dbReference type="SUPFAM" id="SSF56053">
    <property type="entry name" value="Ribosomal protein L6"/>
    <property type="match status" value="2"/>
</dbReference>
<feature type="domain" description="Large ribosomal subunit protein uL6 alpha-beta" evidence="6">
    <location>
        <begin position="95"/>
        <end position="168"/>
    </location>
</feature>
<keyword evidence="4" id="KW-0694">RNA-binding</keyword>
<comment type="subcellular location">
    <subcellularLocation>
        <location evidence="4">Plastid</location>
        <location evidence="4">Chloroplast</location>
    </subcellularLocation>
</comment>
<comment type="function">
    <text evidence="4">Binds 23S rRNA.</text>
</comment>
<reference evidence="7" key="1">
    <citation type="submission" date="2016-10" db="EMBL/GenBank/DDBJ databases">
        <title>Chloroplast genomes as a tool to resolve red algal phylogenies: a case study in the Nemaliales.</title>
        <authorList>
            <person name="Costa J.F."/>
            <person name="Lin S.M."/>
            <person name="Macaya E.C."/>
            <person name="Fernandez-Garcia C."/>
            <person name="Verbruggen H."/>
        </authorList>
    </citation>
    <scope>NUCLEOTIDE SEQUENCE</scope>
    <source>
        <strain evidence="7">JFC0074</strain>
    </source>
</reference>
<dbReference type="FunFam" id="3.90.930.12:FF:000001">
    <property type="entry name" value="50S ribosomal protein L6"/>
    <property type="match status" value="1"/>
</dbReference>
<dbReference type="InterPro" id="IPR036789">
    <property type="entry name" value="Ribosomal_uL6-like_a/b-dom_sf"/>
</dbReference>
<keyword evidence="4" id="KW-0699">rRNA-binding</keyword>
<keyword evidence="3 4" id="KW-0687">Ribonucleoprotein</keyword>
<dbReference type="PRINTS" id="PR00059">
    <property type="entry name" value="RIBOSOMALL6"/>
</dbReference>
<dbReference type="GO" id="GO:0019843">
    <property type="term" value="F:rRNA binding"/>
    <property type="evidence" value="ECO:0007669"/>
    <property type="project" value="UniProtKB-UniRule"/>
</dbReference>
<dbReference type="PROSITE" id="PS00525">
    <property type="entry name" value="RIBOSOMAL_L6_1"/>
    <property type="match status" value="1"/>
</dbReference>
<dbReference type="GO" id="GO:0022625">
    <property type="term" value="C:cytosolic large ribosomal subunit"/>
    <property type="evidence" value="ECO:0007669"/>
    <property type="project" value="TreeGrafter"/>
</dbReference>
<protein>
    <recommendedName>
        <fullName evidence="4">Large ribosomal subunit protein uL6c</fullName>
    </recommendedName>
</protein>
<dbReference type="HAMAP" id="MF_01365_B">
    <property type="entry name" value="Ribosomal_uL6_B"/>
    <property type="match status" value="1"/>
</dbReference>
<dbReference type="InterPro" id="IPR019906">
    <property type="entry name" value="Ribosomal_uL6_bac-type"/>
</dbReference>